<dbReference type="EMBL" id="JBHLXP010000001">
    <property type="protein sequence ID" value="MFC0047753.1"/>
    <property type="molecule type" value="Genomic_DNA"/>
</dbReference>
<protein>
    <submittedName>
        <fullName evidence="2">Uncharacterized protein</fullName>
    </submittedName>
</protein>
<evidence type="ECO:0000256" key="1">
    <source>
        <dbReference type="SAM" id="Phobius"/>
    </source>
</evidence>
<sequence length="70" mass="8516">MTAPFSQHGKLRWLVWLGIGAALHILLIVMRWVLFRDIEVSLLNPWAYSDLGWLLTVAWYWFWLWMWVIE</sequence>
<evidence type="ECO:0000313" key="2">
    <source>
        <dbReference type="EMBL" id="MFC0047753.1"/>
    </source>
</evidence>
<dbReference type="Proteomes" id="UP001589813">
    <property type="component" value="Unassembled WGS sequence"/>
</dbReference>
<gene>
    <name evidence="2" type="ORF">ACFFJP_05595</name>
</gene>
<name>A0ABV6BE09_9GAMM</name>
<dbReference type="RefSeq" id="WP_377241297.1">
    <property type="nucleotide sequence ID" value="NZ_JBHLXP010000001.1"/>
</dbReference>
<feature type="transmembrane region" description="Helical" evidence="1">
    <location>
        <begin position="46"/>
        <end position="68"/>
    </location>
</feature>
<keyword evidence="1" id="KW-0812">Transmembrane</keyword>
<keyword evidence="1" id="KW-1133">Transmembrane helix</keyword>
<feature type="transmembrane region" description="Helical" evidence="1">
    <location>
        <begin position="13"/>
        <end position="34"/>
    </location>
</feature>
<keyword evidence="1" id="KW-0472">Membrane</keyword>
<reference evidence="2 3" key="1">
    <citation type="submission" date="2024-09" db="EMBL/GenBank/DDBJ databases">
        <authorList>
            <person name="Sun Q."/>
            <person name="Mori K."/>
        </authorList>
    </citation>
    <scope>NUCLEOTIDE SEQUENCE [LARGE SCALE GENOMIC DNA]</scope>
    <source>
        <strain evidence="2 3">KCTC 23315</strain>
    </source>
</reference>
<organism evidence="2 3">
    <name type="scientific">Rheinheimera tilapiae</name>
    <dbReference type="NCBI Taxonomy" id="875043"/>
    <lineage>
        <taxon>Bacteria</taxon>
        <taxon>Pseudomonadati</taxon>
        <taxon>Pseudomonadota</taxon>
        <taxon>Gammaproteobacteria</taxon>
        <taxon>Chromatiales</taxon>
        <taxon>Chromatiaceae</taxon>
        <taxon>Rheinheimera</taxon>
    </lineage>
</organism>
<keyword evidence="3" id="KW-1185">Reference proteome</keyword>
<accession>A0ABV6BE09</accession>
<comment type="caution">
    <text evidence="2">The sequence shown here is derived from an EMBL/GenBank/DDBJ whole genome shotgun (WGS) entry which is preliminary data.</text>
</comment>
<evidence type="ECO:0000313" key="3">
    <source>
        <dbReference type="Proteomes" id="UP001589813"/>
    </source>
</evidence>
<proteinExistence type="predicted"/>